<dbReference type="EMBL" id="CP011117">
    <property type="protein sequence ID" value="AKA86374.1"/>
    <property type="molecule type" value="Genomic_DNA"/>
</dbReference>
<reference evidence="1 2" key="1">
    <citation type="journal article" date="2015" name="Genome Announc.">
        <title>Complete Genome Sequence of Biocontrol Strain Pseudomonas fluorescens LBUM223.</title>
        <authorList>
            <person name="Roquigny R."/>
            <person name="Arseneault T."/>
            <person name="Gadkar V.J."/>
            <person name="Novinscak A."/>
            <person name="Joly D.L."/>
            <person name="Filion M."/>
        </authorList>
    </citation>
    <scope>NUCLEOTIDE SEQUENCE [LARGE SCALE GENOMIC DNA]</scope>
    <source>
        <strain evidence="1 2">LBUM223</strain>
    </source>
</reference>
<protein>
    <recommendedName>
        <fullName evidence="3">Mobile element protein</fullName>
    </recommendedName>
</protein>
<organism evidence="1 2">
    <name type="scientific">Pseudomonas synxantha</name>
    <dbReference type="NCBI Taxonomy" id="47883"/>
    <lineage>
        <taxon>Bacteria</taxon>
        <taxon>Pseudomonadati</taxon>
        <taxon>Pseudomonadota</taxon>
        <taxon>Gammaproteobacteria</taxon>
        <taxon>Pseudomonadales</taxon>
        <taxon>Pseudomonadaceae</taxon>
        <taxon>Pseudomonas</taxon>
    </lineage>
</organism>
<proteinExistence type="predicted"/>
<dbReference type="AlphaFoldDB" id="A0AAU8TXU4"/>
<dbReference type="Proteomes" id="UP000033099">
    <property type="component" value="Chromosome"/>
</dbReference>
<accession>A0AAU8TXU4</accession>
<evidence type="ECO:0008006" key="3">
    <source>
        <dbReference type="Google" id="ProtNLM"/>
    </source>
</evidence>
<sequence length="42" mass="4670">MTAIPTATEHSAKPFKWNKTAEAIISSVYMANLSVMKNKLMN</sequence>
<evidence type="ECO:0000313" key="1">
    <source>
        <dbReference type="EMBL" id="AKA86374.1"/>
    </source>
</evidence>
<evidence type="ECO:0000313" key="2">
    <source>
        <dbReference type="Proteomes" id="UP000033099"/>
    </source>
</evidence>
<gene>
    <name evidence="1" type="ORF">VO64_5828</name>
</gene>
<dbReference type="KEGG" id="pfb:VO64_5828"/>
<name>A0AAU8TXU4_9PSED</name>